<name>A0A7I9YCB8_MYCAL</name>
<gene>
    <name evidence="1" type="ORF">MALGJ_30210</name>
</gene>
<organism evidence="1 2">
    <name type="scientific">Mycolicibacter algericus</name>
    <name type="common">Mycobacterium algericum</name>
    <dbReference type="NCBI Taxonomy" id="1288388"/>
    <lineage>
        <taxon>Bacteria</taxon>
        <taxon>Bacillati</taxon>
        <taxon>Actinomycetota</taxon>
        <taxon>Actinomycetes</taxon>
        <taxon>Mycobacteriales</taxon>
        <taxon>Mycobacteriaceae</taxon>
        <taxon>Mycolicibacter</taxon>
    </lineage>
</organism>
<reference evidence="1 2" key="1">
    <citation type="journal article" date="2019" name="Emerg. Microbes Infect.">
        <title>Comprehensive subspecies identification of 175 nontuberculous mycobacteria species based on 7547 genomic profiles.</title>
        <authorList>
            <person name="Matsumoto Y."/>
            <person name="Kinjo T."/>
            <person name="Motooka D."/>
            <person name="Nabeya D."/>
            <person name="Jung N."/>
            <person name="Uechi K."/>
            <person name="Horii T."/>
            <person name="Iida T."/>
            <person name="Fujita J."/>
            <person name="Nakamura S."/>
        </authorList>
    </citation>
    <scope>NUCLEOTIDE SEQUENCE [LARGE SCALE GENOMIC DNA]</scope>
    <source>
        <strain evidence="1 2">JCM 30723</strain>
    </source>
</reference>
<accession>A0A7I9YCB8</accession>
<evidence type="ECO:0000313" key="2">
    <source>
        <dbReference type="Proteomes" id="UP000465305"/>
    </source>
</evidence>
<proteinExistence type="predicted"/>
<protein>
    <recommendedName>
        <fullName evidence="3">DUF559 domain-containing protein</fullName>
    </recommendedName>
</protein>
<evidence type="ECO:0008006" key="3">
    <source>
        <dbReference type="Google" id="ProtNLM"/>
    </source>
</evidence>
<comment type="caution">
    <text evidence="1">The sequence shown here is derived from an EMBL/GenBank/DDBJ whole genome shotgun (WGS) entry which is preliminary data.</text>
</comment>
<dbReference type="Proteomes" id="UP000465305">
    <property type="component" value="Unassembled WGS sequence"/>
</dbReference>
<dbReference type="AlphaFoldDB" id="A0A7I9YCB8"/>
<evidence type="ECO:0000313" key="1">
    <source>
        <dbReference type="EMBL" id="GFG86345.1"/>
    </source>
</evidence>
<dbReference type="EMBL" id="BLKY01000001">
    <property type="protein sequence ID" value="GFG86345.1"/>
    <property type="molecule type" value="Genomic_DNA"/>
</dbReference>
<sequence>MMQAPRGPILASEALARRAVTRAELRRDYVGIYPGVWVPREMQLTARDRAYAAWLWSRRRGVLAGLSASAVLGAKWIDGDAPAELVHSNRRAPPLLTVHTDTLLPGEVQMVRGLPVTTAARTAFDLGRRLLTTEGVQRVDALMNATDLKVVDIAAVADAHRGARGLQQLNTTLRHVDGGSESPYESLTRLRLVQAGFPPPQTQVPVHDAHGNVGARIDMGWEEYLVGADFEGAHHWLDPKQRERDAERYNFIAEAGWIDIRLTSRTLHLRPETFLARVAAALISRGCPTTW</sequence>